<dbReference type="RefSeq" id="WP_014218709.1">
    <property type="nucleotide sequence ID" value="NZ_LWBO01000034.1"/>
</dbReference>
<organism evidence="2 3">
    <name type="scientific">Niastella koreensis</name>
    <dbReference type="NCBI Taxonomy" id="354356"/>
    <lineage>
        <taxon>Bacteria</taxon>
        <taxon>Pseudomonadati</taxon>
        <taxon>Bacteroidota</taxon>
        <taxon>Chitinophagia</taxon>
        <taxon>Chitinophagales</taxon>
        <taxon>Chitinophagaceae</taxon>
        <taxon>Niastella</taxon>
    </lineage>
</organism>
<accession>A0ABX3NSB6</accession>
<keyword evidence="1" id="KW-0732">Signal</keyword>
<dbReference type="EMBL" id="LWBO01000034">
    <property type="protein sequence ID" value="OQP43731.1"/>
    <property type="molecule type" value="Genomic_DNA"/>
</dbReference>
<keyword evidence="3" id="KW-1185">Reference proteome</keyword>
<gene>
    <name evidence="2" type="ORF">A4D02_09620</name>
</gene>
<proteinExistence type="predicted"/>
<feature type="chain" id="PRO_5045500985" description="TonB-dependent receptor" evidence="1">
    <location>
        <begin position="25"/>
        <end position="892"/>
    </location>
</feature>
<dbReference type="SUPFAM" id="SSF49464">
    <property type="entry name" value="Carboxypeptidase regulatory domain-like"/>
    <property type="match status" value="1"/>
</dbReference>
<dbReference type="InterPro" id="IPR008969">
    <property type="entry name" value="CarboxyPept-like_regulatory"/>
</dbReference>
<evidence type="ECO:0000256" key="1">
    <source>
        <dbReference type="SAM" id="SignalP"/>
    </source>
</evidence>
<dbReference type="SUPFAM" id="SSF56935">
    <property type="entry name" value="Porins"/>
    <property type="match status" value="1"/>
</dbReference>
<evidence type="ECO:0000313" key="2">
    <source>
        <dbReference type="EMBL" id="OQP43731.1"/>
    </source>
</evidence>
<feature type="signal peptide" evidence="1">
    <location>
        <begin position="1"/>
        <end position="24"/>
    </location>
</feature>
<dbReference type="Gene3D" id="2.60.40.1120">
    <property type="entry name" value="Carboxypeptidase-like, regulatory domain"/>
    <property type="match status" value="1"/>
</dbReference>
<comment type="caution">
    <text evidence="2">The sequence shown here is derived from an EMBL/GenBank/DDBJ whole genome shotgun (WGS) entry which is preliminary data.</text>
</comment>
<dbReference type="Pfam" id="PF13620">
    <property type="entry name" value="CarboxypepD_reg"/>
    <property type="match status" value="1"/>
</dbReference>
<dbReference type="Proteomes" id="UP000192277">
    <property type="component" value="Unassembled WGS sequence"/>
</dbReference>
<evidence type="ECO:0008006" key="4">
    <source>
        <dbReference type="Google" id="ProtNLM"/>
    </source>
</evidence>
<name>A0ABX3NSB6_9BACT</name>
<reference evidence="2 3" key="1">
    <citation type="submission" date="2016-04" db="EMBL/GenBank/DDBJ databases">
        <authorList>
            <person name="Chen L."/>
            <person name="Zhuang W."/>
            <person name="Wang G."/>
        </authorList>
    </citation>
    <scope>NUCLEOTIDE SEQUENCE [LARGE SCALE GENOMIC DNA]</scope>
    <source>
        <strain evidence="3">GR20</strain>
    </source>
</reference>
<evidence type="ECO:0000313" key="3">
    <source>
        <dbReference type="Proteomes" id="UP000192277"/>
    </source>
</evidence>
<protein>
    <recommendedName>
        <fullName evidence="4">TonB-dependent receptor</fullName>
    </recommendedName>
</protein>
<sequence length="892" mass="100048">MTNRCIKVLNLSLIALLLSLAGLAQNIRGRVTDSTGKAVPYASINLVDSVNNRIIGYAVTDAGGAYTLSLPANTPVSKLVIKVMSIGYKTRSRPITDAHLAYDFILSVSANQLQSVEIRNSRPVLRAHGDTLAYKVSAFAGAQDMVIGDVIKKLPGITVSSDGTIYYNNKPVSNVYIDGDNLLDDKYNIATSTIPHGVVEQVQVIQNDQPVKVLRNKVMSDDVALNLTIKKGAKMQLIGQESVGAGLPHHYDVDLNAMMFKDNYKAINYLKGNNTGYDPQQELVAHNLSNHEQLVDNAMPAALLSLGTVNNPALSRSRYLFNQSGLLNLNNLLKFRHDIQIKLNAWYFHDNQRQDYSQVSTIFLPGDTVAYYSTQQKRSRTDLLHTQFTFNINRNRYYLNDALVLDNSQTAYYSNLNTNNATLEQVLHDKPLSFSNEFNLIRSLRSNHIIQAYSYVSHSAEPEYRTIGPDYEPEIFNGNNKYAQLIQRVNVPTWYTTNYLSLKIPANFITQSFKAGFSVQSQKLRSGLDVVQVDDKINQVSDSSMNNLSWTRTKVYAEADYDLPGPVLQANLSLPVSLQQLNYSDNRYALNKQLTRVYYNPLLRIKYQVSPENYLFLSYNYRNQMGTIEDIYQGYILKDYLTLYANSAELIEKRDQKASAGFSYRKSLQMLFASLNISYDHPAANKIASAIITNNLQQQVMLPYPNAAGSWAVSSTASKYFFALKTTFSAGLQWQHTRSVQLQNDQLLSFNTITKTGSLGANIKAGKQVAIDYNATFIQTGSHAAAAASANHINQLQQQASVEYNPLTNVQFRLSGEYYFTRRAGNPDLQYFFADGSVKFKPNKGKTKFELSAVNMLNVKTYKAFYLQANMFTASSYTLPGRIVMLKAMFKI</sequence>